<evidence type="ECO:0000313" key="4">
    <source>
        <dbReference type="Proteomes" id="UP000821853"/>
    </source>
</evidence>
<feature type="region of interest" description="Disordered" evidence="1">
    <location>
        <begin position="82"/>
        <end position="101"/>
    </location>
</feature>
<sequence length="183" mass="20519">MGKGKSHGVHFVRIAEPACGYVSIVEEIIIIVVVVIIIIILLLLLFLLVPVATMDACLVRFETLGADNVHFVNEYAHRRPPLGKRERVSDQQGPFTDEHDIKLRSREYEEHGAGLRRSSPNHEGPEGSTGSVKKDSLRRTYSELRELVPHVRHGLDQLFNRFTLATDAAAVLRGLSLFDLRGF</sequence>
<dbReference type="AlphaFoldDB" id="A0A9J6GGP9"/>
<proteinExistence type="predicted"/>
<organism evidence="3 4">
    <name type="scientific">Haemaphysalis longicornis</name>
    <name type="common">Bush tick</name>
    <dbReference type="NCBI Taxonomy" id="44386"/>
    <lineage>
        <taxon>Eukaryota</taxon>
        <taxon>Metazoa</taxon>
        <taxon>Ecdysozoa</taxon>
        <taxon>Arthropoda</taxon>
        <taxon>Chelicerata</taxon>
        <taxon>Arachnida</taxon>
        <taxon>Acari</taxon>
        <taxon>Parasitiformes</taxon>
        <taxon>Ixodida</taxon>
        <taxon>Ixodoidea</taxon>
        <taxon>Ixodidae</taxon>
        <taxon>Haemaphysalinae</taxon>
        <taxon>Haemaphysalis</taxon>
    </lineage>
</organism>
<dbReference type="EMBL" id="JABSTR010000006">
    <property type="protein sequence ID" value="KAH9373696.1"/>
    <property type="molecule type" value="Genomic_DNA"/>
</dbReference>
<keyword evidence="2" id="KW-0812">Transmembrane</keyword>
<accession>A0A9J6GGP9</accession>
<evidence type="ECO:0000256" key="2">
    <source>
        <dbReference type="SAM" id="Phobius"/>
    </source>
</evidence>
<keyword evidence="2" id="KW-0472">Membrane</keyword>
<comment type="caution">
    <text evidence="3">The sequence shown here is derived from an EMBL/GenBank/DDBJ whole genome shotgun (WGS) entry which is preliminary data.</text>
</comment>
<feature type="transmembrane region" description="Helical" evidence="2">
    <location>
        <begin position="28"/>
        <end position="51"/>
    </location>
</feature>
<dbReference type="VEuPathDB" id="VectorBase:HLOH_062662"/>
<dbReference type="Proteomes" id="UP000821853">
    <property type="component" value="Chromosome 4"/>
</dbReference>
<keyword evidence="2" id="KW-1133">Transmembrane helix</keyword>
<gene>
    <name evidence="3" type="ORF">HPB48_018659</name>
</gene>
<feature type="region of interest" description="Disordered" evidence="1">
    <location>
        <begin position="112"/>
        <end position="137"/>
    </location>
</feature>
<name>A0A9J6GGP9_HAELO</name>
<evidence type="ECO:0000256" key="1">
    <source>
        <dbReference type="SAM" id="MobiDB-lite"/>
    </source>
</evidence>
<protein>
    <submittedName>
        <fullName evidence="3">Uncharacterized protein</fullName>
    </submittedName>
</protein>
<evidence type="ECO:0000313" key="3">
    <source>
        <dbReference type="EMBL" id="KAH9373696.1"/>
    </source>
</evidence>
<reference evidence="3 4" key="1">
    <citation type="journal article" date="2020" name="Cell">
        <title>Large-Scale Comparative Analyses of Tick Genomes Elucidate Their Genetic Diversity and Vector Capacities.</title>
        <authorList>
            <consortium name="Tick Genome and Microbiome Consortium (TIGMIC)"/>
            <person name="Jia N."/>
            <person name="Wang J."/>
            <person name="Shi W."/>
            <person name="Du L."/>
            <person name="Sun Y."/>
            <person name="Zhan W."/>
            <person name="Jiang J.F."/>
            <person name="Wang Q."/>
            <person name="Zhang B."/>
            <person name="Ji P."/>
            <person name="Bell-Sakyi L."/>
            <person name="Cui X.M."/>
            <person name="Yuan T.T."/>
            <person name="Jiang B.G."/>
            <person name="Yang W.F."/>
            <person name="Lam T.T."/>
            <person name="Chang Q.C."/>
            <person name="Ding S.J."/>
            <person name="Wang X.J."/>
            <person name="Zhu J.G."/>
            <person name="Ruan X.D."/>
            <person name="Zhao L."/>
            <person name="Wei J.T."/>
            <person name="Ye R.Z."/>
            <person name="Que T.C."/>
            <person name="Du C.H."/>
            <person name="Zhou Y.H."/>
            <person name="Cheng J.X."/>
            <person name="Dai P.F."/>
            <person name="Guo W.B."/>
            <person name="Han X.H."/>
            <person name="Huang E.J."/>
            <person name="Li L.F."/>
            <person name="Wei W."/>
            <person name="Gao Y.C."/>
            <person name="Liu J.Z."/>
            <person name="Shao H.Z."/>
            <person name="Wang X."/>
            <person name="Wang C.C."/>
            <person name="Yang T.C."/>
            <person name="Huo Q.B."/>
            <person name="Li W."/>
            <person name="Chen H.Y."/>
            <person name="Chen S.E."/>
            <person name="Zhou L.G."/>
            <person name="Ni X.B."/>
            <person name="Tian J.H."/>
            <person name="Sheng Y."/>
            <person name="Liu T."/>
            <person name="Pan Y.S."/>
            <person name="Xia L.Y."/>
            <person name="Li J."/>
            <person name="Zhao F."/>
            <person name="Cao W.C."/>
        </authorList>
    </citation>
    <scope>NUCLEOTIDE SEQUENCE [LARGE SCALE GENOMIC DNA]</scope>
    <source>
        <strain evidence="3">HaeL-2018</strain>
    </source>
</reference>
<keyword evidence="4" id="KW-1185">Reference proteome</keyword>